<dbReference type="AlphaFoldDB" id="A0A822XBI4"/>
<evidence type="ECO:0000313" key="1">
    <source>
        <dbReference type="EMBL" id="DAD18764.1"/>
    </source>
</evidence>
<proteinExistence type="predicted"/>
<dbReference type="EMBL" id="DUZY01000001">
    <property type="protein sequence ID" value="DAD18764.1"/>
    <property type="molecule type" value="Genomic_DNA"/>
</dbReference>
<comment type="caution">
    <text evidence="1">The sequence shown here is derived from an EMBL/GenBank/DDBJ whole genome shotgun (WGS) entry which is preliminary data.</text>
</comment>
<protein>
    <submittedName>
        <fullName evidence="1">Uncharacterized protein</fullName>
    </submittedName>
</protein>
<sequence length="45" mass="4769">MLVGVVGAAASPPAIPCFVASTTLKKNHKLINWGVLVPTKQQLRI</sequence>
<gene>
    <name evidence="1" type="ORF">HUJ06_020227</name>
</gene>
<accession>A0A822XBI4</accession>
<evidence type="ECO:0000313" key="2">
    <source>
        <dbReference type="Proteomes" id="UP000607653"/>
    </source>
</evidence>
<reference evidence="1 2" key="1">
    <citation type="journal article" date="2020" name="Mol. Biol. Evol.">
        <title>Distinct Expression and Methylation Patterns for Genes with Different Fates following a Single Whole-Genome Duplication in Flowering Plants.</title>
        <authorList>
            <person name="Shi T."/>
            <person name="Rahmani R.S."/>
            <person name="Gugger P.F."/>
            <person name="Wang M."/>
            <person name="Li H."/>
            <person name="Zhang Y."/>
            <person name="Li Z."/>
            <person name="Wang Q."/>
            <person name="Van de Peer Y."/>
            <person name="Marchal K."/>
            <person name="Chen J."/>
        </authorList>
    </citation>
    <scope>NUCLEOTIDE SEQUENCE [LARGE SCALE GENOMIC DNA]</scope>
    <source>
        <tissue evidence="1">Leaf</tissue>
    </source>
</reference>
<keyword evidence="2" id="KW-1185">Reference proteome</keyword>
<name>A0A822XBI4_NELNU</name>
<dbReference type="Proteomes" id="UP000607653">
    <property type="component" value="Unassembled WGS sequence"/>
</dbReference>
<organism evidence="1 2">
    <name type="scientific">Nelumbo nucifera</name>
    <name type="common">Sacred lotus</name>
    <dbReference type="NCBI Taxonomy" id="4432"/>
    <lineage>
        <taxon>Eukaryota</taxon>
        <taxon>Viridiplantae</taxon>
        <taxon>Streptophyta</taxon>
        <taxon>Embryophyta</taxon>
        <taxon>Tracheophyta</taxon>
        <taxon>Spermatophyta</taxon>
        <taxon>Magnoliopsida</taxon>
        <taxon>Proteales</taxon>
        <taxon>Nelumbonaceae</taxon>
        <taxon>Nelumbo</taxon>
    </lineage>
</organism>